<sequence>MQLPTAQFSKSDYLYNGVASVREAIAPDISASGCGDVGRDVYERGAGGAGTAAGAGRRRGLGQCAPAPLRHSTSARQHDH</sequence>
<dbReference type="AlphaFoldDB" id="A0A4C2AEL9"/>
<name>A0A4C2AEL9_EUMVA</name>
<proteinExistence type="predicted"/>
<reference evidence="2 3" key="1">
    <citation type="journal article" date="2019" name="Commun. Biol.">
        <title>The bagworm genome reveals a unique fibroin gene that provides high tensile strength.</title>
        <authorList>
            <person name="Kono N."/>
            <person name="Nakamura H."/>
            <person name="Ohtoshi R."/>
            <person name="Tomita M."/>
            <person name="Numata K."/>
            <person name="Arakawa K."/>
        </authorList>
    </citation>
    <scope>NUCLEOTIDE SEQUENCE [LARGE SCALE GENOMIC DNA]</scope>
</reference>
<keyword evidence="3" id="KW-1185">Reference proteome</keyword>
<accession>A0A4C2AEL9</accession>
<evidence type="ECO:0000313" key="3">
    <source>
        <dbReference type="Proteomes" id="UP000299102"/>
    </source>
</evidence>
<evidence type="ECO:0000256" key="1">
    <source>
        <dbReference type="SAM" id="MobiDB-lite"/>
    </source>
</evidence>
<gene>
    <name evidence="2" type="ORF">EVAR_72617_1</name>
</gene>
<feature type="compositionally biased region" description="Polar residues" evidence="1">
    <location>
        <begin position="71"/>
        <end position="80"/>
    </location>
</feature>
<feature type="region of interest" description="Disordered" evidence="1">
    <location>
        <begin position="45"/>
        <end position="80"/>
    </location>
</feature>
<protein>
    <submittedName>
        <fullName evidence="2">Uncharacterized protein</fullName>
    </submittedName>
</protein>
<comment type="caution">
    <text evidence="2">The sequence shown here is derived from an EMBL/GenBank/DDBJ whole genome shotgun (WGS) entry which is preliminary data.</text>
</comment>
<dbReference type="EMBL" id="BGZK01002972">
    <property type="protein sequence ID" value="GBP97614.1"/>
    <property type="molecule type" value="Genomic_DNA"/>
</dbReference>
<dbReference type="Proteomes" id="UP000299102">
    <property type="component" value="Unassembled WGS sequence"/>
</dbReference>
<organism evidence="2 3">
    <name type="scientific">Eumeta variegata</name>
    <name type="common">Bagworm moth</name>
    <name type="synonym">Eumeta japonica</name>
    <dbReference type="NCBI Taxonomy" id="151549"/>
    <lineage>
        <taxon>Eukaryota</taxon>
        <taxon>Metazoa</taxon>
        <taxon>Ecdysozoa</taxon>
        <taxon>Arthropoda</taxon>
        <taxon>Hexapoda</taxon>
        <taxon>Insecta</taxon>
        <taxon>Pterygota</taxon>
        <taxon>Neoptera</taxon>
        <taxon>Endopterygota</taxon>
        <taxon>Lepidoptera</taxon>
        <taxon>Glossata</taxon>
        <taxon>Ditrysia</taxon>
        <taxon>Tineoidea</taxon>
        <taxon>Psychidae</taxon>
        <taxon>Oiketicinae</taxon>
        <taxon>Eumeta</taxon>
    </lineage>
</organism>
<evidence type="ECO:0000313" key="2">
    <source>
        <dbReference type="EMBL" id="GBP97614.1"/>
    </source>
</evidence>